<proteinExistence type="inferred from homology"/>
<evidence type="ECO:0000313" key="10">
    <source>
        <dbReference type="Proteomes" id="UP000192678"/>
    </source>
</evidence>
<dbReference type="InterPro" id="IPR029017">
    <property type="entry name" value="Enolase-like_N"/>
</dbReference>
<dbReference type="PANTHER" id="PTHR48080">
    <property type="entry name" value="D-GALACTONATE DEHYDRATASE-RELATED"/>
    <property type="match status" value="1"/>
</dbReference>
<evidence type="ECO:0000256" key="5">
    <source>
        <dbReference type="PIRSR" id="PIRSR634603-1"/>
    </source>
</evidence>
<evidence type="ECO:0000256" key="6">
    <source>
        <dbReference type="PIRSR" id="PIRSR634603-3"/>
    </source>
</evidence>
<keyword evidence="2 6" id="KW-0479">Metal-binding</keyword>
<comment type="cofactor">
    <cofactor evidence="6 7">
        <name>Mg(2+)</name>
        <dbReference type="ChEBI" id="CHEBI:18420"/>
    </cofactor>
    <text evidence="6 7">Binds 1 Mg(2+) ion per subunit.</text>
</comment>
<dbReference type="SUPFAM" id="SSF54826">
    <property type="entry name" value="Enolase N-terminal domain-like"/>
    <property type="match status" value="1"/>
</dbReference>
<comment type="similarity">
    <text evidence="1 7">Belongs to the mandelate racemase/muconate lactonizing enzyme family.</text>
</comment>
<name>A0A1W2BKD0_9SPHI</name>
<feature type="binding site" evidence="6">
    <location>
        <position position="242"/>
    </location>
    <ligand>
        <name>Mg(2+)</name>
        <dbReference type="ChEBI" id="CHEBI:18420"/>
    </ligand>
</feature>
<evidence type="ECO:0000256" key="4">
    <source>
        <dbReference type="ARBA" id="ARBA00023235"/>
    </source>
</evidence>
<dbReference type="RefSeq" id="WP_084288535.1">
    <property type="nucleotide sequence ID" value="NZ_FWYB01000002.1"/>
</dbReference>
<feature type="domain" description="Mandelate racemase/muconate lactonizing enzyme C-terminal" evidence="8">
    <location>
        <begin position="147"/>
        <end position="238"/>
    </location>
</feature>
<dbReference type="SFLD" id="SFLDS00001">
    <property type="entry name" value="Enolase"/>
    <property type="match status" value="1"/>
</dbReference>
<dbReference type="CDD" id="cd03319">
    <property type="entry name" value="L-Ala-DL-Glu_epimerase"/>
    <property type="match status" value="1"/>
</dbReference>
<dbReference type="GO" id="GO:0000287">
    <property type="term" value="F:magnesium ion binding"/>
    <property type="evidence" value="ECO:0007669"/>
    <property type="project" value="UniProtKB-ARBA"/>
</dbReference>
<dbReference type="InterPro" id="IPR013342">
    <property type="entry name" value="Mandelate_racemase_C"/>
</dbReference>
<dbReference type="SFLD" id="SFLDG00180">
    <property type="entry name" value="muconate_cycloisomerase"/>
    <property type="match status" value="1"/>
</dbReference>
<organism evidence="9 10">
    <name type="scientific">Pedobacter nyackensis</name>
    <dbReference type="NCBI Taxonomy" id="475255"/>
    <lineage>
        <taxon>Bacteria</taxon>
        <taxon>Pseudomonadati</taxon>
        <taxon>Bacteroidota</taxon>
        <taxon>Sphingobacteriia</taxon>
        <taxon>Sphingobacteriales</taxon>
        <taxon>Sphingobacteriaceae</taxon>
        <taxon>Pedobacter</taxon>
    </lineage>
</organism>
<dbReference type="PANTHER" id="PTHR48080:SF3">
    <property type="entry name" value="ENOLASE SUPERFAMILY MEMBER DDB_G0284701"/>
    <property type="match status" value="1"/>
</dbReference>
<dbReference type="AlphaFoldDB" id="A0A1W2BKD0"/>
<reference evidence="9 10" key="1">
    <citation type="submission" date="2017-04" db="EMBL/GenBank/DDBJ databases">
        <authorList>
            <person name="Afonso C.L."/>
            <person name="Miller P.J."/>
            <person name="Scott M.A."/>
            <person name="Spackman E."/>
            <person name="Goraichik I."/>
            <person name="Dimitrov K.M."/>
            <person name="Suarez D.L."/>
            <person name="Swayne D.E."/>
        </authorList>
    </citation>
    <scope>NUCLEOTIDE SEQUENCE [LARGE SCALE GENOMIC DNA]</scope>
    <source>
        <strain evidence="9 10">DSM 19625</strain>
    </source>
</reference>
<dbReference type="STRING" id="475255.SAMN04488101_102559"/>
<dbReference type="InterPro" id="IPR029065">
    <property type="entry name" value="Enolase_C-like"/>
</dbReference>
<evidence type="ECO:0000313" key="9">
    <source>
        <dbReference type="EMBL" id="SMC73321.1"/>
    </source>
</evidence>
<dbReference type="Proteomes" id="UP000192678">
    <property type="component" value="Unassembled WGS sequence"/>
</dbReference>
<keyword evidence="10" id="KW-1185">Reference proteome</keyword>
<dbReference type="InterPro" id="IPR034603">
    <property type="entry name" value="Dipeptide_epimerase"/>
</dbReference>
<dbReference type="Gene3D" id="3.30.390.10">
    <property type="entry name" value="Enolase-like, N-terminal domain"/>
    <property type="match status" value="1"/>
</dbReference>
<evidence type="ECO:0000256" key="7">
    <source>
        <dbReference type="RuleBase" id="RU366006"/>
    </source>
</evidence>
<dbReference type="SUPFAM" id="SSF51604">
    <property type="entry name" value="Enolase C-terminal domain-like"/>
    <property type="match status" value="1"/>
</dbReference>
<dbReference type="InterPro" id="IPR034593">
    <property type="entry name" value="DgoD-like"/>
</dbReference>
<evidence type="ECO:0000259" key="8">
    <source>
        <dbReference type="SMART" id="SM00922"/>
    </source>
</evidence>
<dbReference type="EMBL" id="FWYB01000002">
    <property type="protein sequence ID" value="SMC73321.1"/>
    <property type="molecule type" value="Genomic_DNA"/>
</dbReference>
<protein>
    <recommendedName>
        <fullName evidence="7">Dipeptide epimerase</fullName>
        <ecNumber evidence="7">5.1.1.-</ecNumber>
    </recommendedName>
</protein>
<gene>
    <name evidence="9" type="ORF">SAMN04488101_102559</name>
</gene>
<feature type="binding site" evidence="6">
    <location>
        <position position="217"/>
    </location>
    <ligand>
        <name>Mg(2+)</name>
        <dbReference type="ChEBI" id="CHEBI:18420"/>
    </ligand>
</feature>
<feature type="active site" description="Proton acceptor; specific for (S)-substrate epimerization" evidence="5">
    <location>
        <position position="264"/>
    </location>
</feature>
<sequence length="358" mass="39544">MKIAYTAYNLELKHPFSIAKFTRTSTPVMLIRLTQENTGSIESVESVESICGYGEASMVPYMGESIETAVAFLKKVDWQRFVHPFNFEEIKAYLDSIEKGHPAIKAAIDIALNDINGKLLNKPCYEIYGADPLKMPLTSYTIGIDSSEVIREKVADAKGFKVLKVKLGRDNDKELINTIRSASDLPLYVDANQGWTSRKQAIEMIYWLHDQGVQLVEQPMDKADLEGNAWLTGRSPIPIIADEAVQRLADLDGLKGAYHGINIKLMKSGGMYEAHQMILKARALGMKVLIGCMSETSCATQAGMALAPLCDWADLDGPWLTKNNPFTAPQMTDGKYQLNQLPGLGLEGIKPSLFTSGF</sequence>
<dbReference type="Gene3D" id="3.20.20.120">
    <property type="entry name" value="Enolase-like C-terminal domain"/>
    <property type="match status" value="1"/>
</dbReference>
<keyword evidence="4 7" id="KW-0413">Isomerase</keyword>
<evidence type="ECO:0000256" key="1">
    <source>
        <dbReference type="ARBA" id="ARBA00008031"/>
    </source>
</evidence>
<evidence type="ECO:0000256" key="3">
    <source>
        <dbReference type="ARBA" id="ARBA00022842"/>
    </source>
</evidence>
<keyword evidence="3 6" id="KW-0460">Magnesium</keyword>
<dbReference type="SMART" id="SM00922">
    <property type="entry name" value="MR_MLE"/>
    <property type="match status" value="1"/>
</dbReference>
<dbReference type="GO" id="GO:0016855">
    <property type="term" value="F:racemase and epimerase activity, acting on amino acids and derivatives"/>
    <property type="evidence" value="ECO:0007669"/>
    <property type="project" value="UniProtKB-UniRule"/>
</dbReference>
<feature type="binding site" evidence="6">
    <location>
        <position position="190"/>
    </location>
    <ligand>
        <name>Mg(2+)</name>
        <dbReference type="ChEBI" id="CHEBI:18420"/>
    </ligand>
</feature>
<feature type="active site" description="Proton acceptor; specific for (R)-substrate epimerization" evidence="5">
    <location>
        <position position="166"/>
    </location>
</feature>
<dbReference type="InterPro" id="IPR036849">
    <property type="entry name" value="Enolase-like_C_sf"/>
</dbReference>
<evidence type="ECO:0000256" key="2">
    <source>
        <dbReference type="ARBA" id="ARBA00022723"/>
    </source>
</evidence>
<accession>A0A1W2BKD0</accession>
<dbReference type="Pfam" id="PF13378">
    <property type="entry name" value="MR_MLE_C"/>
    <property type="match status" value="1"/>
</dbReference>
<dbReference type="OrthoDB" id="9775391at2"/>
<dbReference type="EC" id="5.1.1.-" evidence="7"/>